<organism evidence="1 2">
    <name type="scientific">Musa troglodytarum</name>
    <name type="common">fe'i banana</name>
    <dbReference type="NCBI Taxonomy" id="320322"/>
    <lineage>
        <taxon>Eukaryota</taxon>
        <taxon>Viridiplantae</taxon>
        <taxon>Streptophyta</taxon>
        <taxon>Embryophyta</taxon>
        <taxon>Tracheophyta</taxon>
        <taxon>Spermatophyta</taxon>
        <taxon>Magnoliopsida</taxon>
        <taxon>Liliopsida</taxon>
        <taxon>Zingiberales</taxon>
        <taxon>Musaceae</taxon>
        <taxon>Musa</taxon>
    </lineage>
</organism>
<sequence>MIDGTTPGVATAARFSTTIGRLVVRSFGDGRRRRPPRIGRKLATINYSVPGIAATFATAIHKKEDFSLDLL</sequence>
<evidence type="ECO:0000313" key="1">
    <source>
        <dbReference type="EMBL" id="URE11808.1"/>
    </source>
</evidence>
<reference evidence="1" key="1">
    <citation type="submission" date="2022-05" db="EMBL/GenBank/DDBJ databases">
        <title>The Musa troglodytarum L. genome provides insights into the mechanism of non-climacteric behaviour and enrichment of carotenoids.</title>
        <authorList>
            <person name="Wang J."/>
        </authorList>
    </citation>
    <scope>NUCLEOTIDE SEQUENCE</scope>
    <source>
        <tissue evidence="1">Leaf</tissue>
    </source>
</reference>
<name>A0A9E7GIM4_9LILI</name>
<proteinExistence type="predicted"/>
<keyword evidence="2" id="KW-1185">Reference proteome</keyword>
<evidence type="ECO:0000313" key="2">
    <source>
        <dbReference type="Proteomes" id="UP001055439"/>
    </source>
</evidence>
<protein>
    <submittedName>
        <fullName evidence="1">Uncharacterized protein</fullName>
    </submittedName>
</protein>
<accession>A0A9E7GIM4</accession>
<dbReference type="Proteomes" id="UP001055439">
    <property type="component" value="Chromosome 6"/>
</dbReference>
<dbReference type="EMBL" id="CP097508">
    <property type="protein sequence ID" value="URE11808.1"/>
    <property type="molecule type" value="Genomic_DNA"/>
</dbReference>
<gene>
    <name evidence="1" type="ORF">MUK42_23226</name>
</gene>
<dbReference type="AlphaFoldDB" id="A0A9E7GIM4"/>